<dbReference type="PROSITE" id="PS51257">
    <property type="entry name" value="PROKAR_LIPOPROTEIN"/>
    <property type="match status" value="1"/>
</dbReference>
<gene>
    <name evidence="1" type="ORF">ABB05_21285</name>
</gene>
<keyword evidence="2" id="KW-1185">Reference proteome</keyword>
<evidence type="ECO:0000313" key="1">
    <source>
        <dbReference type="EMBL" id="OAK67099.1"/>
    </source>
</evidence>
<name>A0A177ZHZ5_9BACI</name>
<dbReference type="PANTHER" id="PTHR43649">
    <property type="entry name" value="ARABINOSE-BINDING PROTEIN-RELATED"/>
    <property type="match status" value="1"/>
</dbReference>
<accession>A0A177ZHZ5</accession>
<organism evidence="1 2">
    <name type="scientific">Lederbergia galactosidilytica</name>
    <dbReference type="NCBI Taxonomy" id="217031"/>
    <lineage>
        <taxon>Bacteria</taxon>
        <taxon>Bacillati</taxon>
        <taxon>Bacillota</taxon>
        <taxon>Bacilli</taxon>
        <taxon>Bacillales</taxon>
        <taxon>Bacillaceae</taxon>
        <taxon>Lederbergia</taxon>
    </lineage>
</organism>
<dbReference type="AlphaFoldDB" id="A0A177ZHZ5"/>
<evidence type="ECO:0000313" key="2">
    <source>
        <dbReference type="Proteomes" id="UP000077881"/>
    </source>
</evidence>
<dbReference type="InterPro" id="IPR050490">
    <property type="entry name" value="Bact_solute-bd_prot1"/>
</dbReference>
<dbReference type="Pfam" id="PF13416">
    <property type="entry name" value="SBP_bac_8"/>
    <property type="match status" value="1"/>
</dbReference>
<dbReference type="PATRIC" id="fig|217031.6.peg.4625"/>
<dbReference type="STRING" id="217031.ABB05_21285"/>
<protein>
    <submittedName>
        <fullName evidence="1">Uncharacterized protein</fullName>
    </submittedName>
</protein>
<dbReference type="PANTHER" id="PTHR43649:SF12">
    <property type="entry name" value="DIACETYLCHITOBIOSE BINDING PROTEIN DASA"/>
    <property type="match status" value="1"/>
</dbReference>
<comment type="caution">
    <text evidence="1">The sequence shown here is derived from an EMBL/GenBank/DDBJ whole genome shotgun (WGS) entry which is preliminary data.</text>
</comment>
<reference evidence="1 2" key="1">
    <citation type="submission" date="2015-05" db="EMBL/GenBank/DDBJ databases">
        <title>Comparison of genome.</title>
        <authorList>
            <person name="Zheng Z."/>
            <person name="Sun M."/>
        </authorList>
    </citation>
    <scope>NUCLEOTIDE SEQUENCE [LARGE SCALE GENOMIC DNA]</scope>
    <source>
        <strain evidence="1 2">G25-74</strain>
    </source>
</reference>
<dbReference type="OrthoDB" id="9787283at2"/>
<dbReference type="InterPro" id="IPR006059">
    <property type="entry name" value="SBP"/>
</dbReference>
<sequence length="535" mass="60354">MRGRIIFILLIPVTIVLLVAACSNNKDVVSNGEANQKNPENINESGMPIVKEPITLEFFVGLNPGVEGKLNEISSMKEYTEMTNININWQAISSDAIEEKRNLALASGNLPDAFYGASLPPADIFKYAQQGSFIKLNDLIDKHAPNLKKILDEYPDIRRAITYPDGNIYSLPYLRDPEFISPQAFPLMYFNKETLDAVGMGAPKTTEEFYQYLKAIKEQEPDIIPYGSTGMYTLTGWLEGAFGIGNNRGALIDKDPEDGGMRFIPITDNYKEMLQYINKLYTEGLLDERIYSIESNQFLTDAGEAKYGSMVYYDPTTVISKHAGEVYESAVPFVGPNGDQQLTLTSYIFDIGSFVITNSNKHPIETIKWADYFYSDEGAKLRFMGVEGISYEETSDGEYELTEEITNNPDGLQTEEALRKHAHYLTPKPDPGIQKQEYFKGSETAEAALEAVEAVKPYLNPENGWPPFTFTEEENKRLPAIAVDINKYVSEMQAQFITGKTSFSEWDKYVKTLEQMNLEEYMKIQEAALNRFESN</sequence>
<dbReference type="EMBL" id="LDJR01000061">
    <property type="protein sequence ID" value="OAK67099.1"/>
    <property type="molecule type" value="Genomic_DNA"/>
</dbReference>
<dbReference type="Gene3D" id="3.40.190.10">
    <property type="entry name" value="Periplasmic binding protein-like II"/>
    <property type="match status" value="2"/>
</dbReference>
<dbReference type="Proteomes" id="UP000077881">
    <property type="component" value="Unassembled WGS sequence"/>
</dbReference>
<proteinExistence type="predicted"/>
<dbReference type="RefSeq" id="WP_064468907.1">
    <property type="nucleotide sequence ID" value="NZ_LDJR01000061.1"/>
</dbReference>
<dbReference type="SUPFAM" id="SSF53850">
    <property type="entry name" value="Periplasmic binding protein-like II"/>
    <property type="match status" value="1"/>
</dbReference>